<dbReference type="PRINTS" id="PR00040">
    <property type="entry name" value="HTHMERR"/>
</dbReference>
<dbReference type="InterPro" id="IPR047057">
    <property type="entry name" value="MerR_fam"/>
</dbReference>
<reference evidence="8" key="2">
    <citation type="submission" date="2020-09" db="EMBL/GenBank/DDBJ databases">
        <authorList>
            <person name="Sun Q."/>
            <person name="Zhou Y."/>
        </authorList>
    </citation>
    <scope>NUCLEOTIDE SEQUENCE</scope>
    <source>
        <strain evidence="8">CGMCC 1.15254</strain>
    </source>
</reference>
<evidence type="ECO:0000313" key="8">
    <source>
        <dbReference type="EMBL" id="GGF52406.1"/>
    </source>
</evidence>
<keyword evidence="2" id="KW-0963">Cytoplasm</keyword>
<keyword evidence="3" id="KW-0805">Transcription regulation</keyword>
<dbReference type="InterPro" id="IPR011789">
    <property type="entry name" value="CueR"/>
</dbReference>
<dbReference type="GO" id="GO:0003700">
    <property type="term" value="F:DNA-binding transcription factor activity"/>
    <property type="evidence" value="ECO:0007669"/>
    <property type="project" value="InterPro"/>
</dbReference>
<dbReference type="SUPFAM" id="SSF46955">
    <property type="entry name" value="Putative DNA-binding domain"/>
    <property type="match status" value="1"/>
</dbReference>
<protein>
    <submittedName>
        <fullName evidence="8">Cu(I)-responsive transcriptional regulator</fullName>
    </submittedName>
</protein>
<keyword evidence="5" id="KW-0804">Transcription</keyword>
<name>A0A917BS57_9PROT</name>
<dbReference type="PROSITE" id="PS50937">
    <property type="entry name" value="HTH_MERR_2"/>
    <property type="match status" value="1"/>
</dbReference>
<keyword evidence="6" id="KW-0175">Coiled coil</keyword>
<dbReference type="GO" id="GO:0005737">
    <property type="term" value="C:cytoplasm"/>
    <property type="evidence" value="ECO:0007669"/>
    <property type="project" value="UniProtKB-SubCell"/>
</dbReference>
<evidence type="ECO:0000256" key="1">
    <source>
        <dbReference type="ARBA" id="ARBA00004496"/>
    </source>
</evidence>
<feature type="coiled-coil region" evidence="6">
    <location>
        <begin position="81"/>
        <end position="108"/>
    </location>
</feature>
<dbReference type="GO" id="GO:0003677">
    <property type="term" value="F:DNA binding"/>
    <property type="evidence" value="ECO:0007669"/>
    <property type="project" value="UniProtKB-KW"/>
</dbReference>
<dbReference type="AlphaFoldDB" id="A0A917BS57"/>
<dbReference type="EMBL" id="BMHV01000001">
    <property type="protein sequence ID" value="GGF52406.1"/>
    <property type="molecule type" value="Genomic_DNA"/>
</dbReference>
<dbReference type="Gene3D" id="1.10.1660.10">
    <property type="match status" value="1"/>
</dbReference>
<dbReference type="GO" id="GO:0005507">
    <property type="term" value="F:copper ion binding"/>
    <property type="evidence" value="ECO:0007669"/>
    <property type="project" value="InterPro"/>
</dbReference>
<comment type="caution">
    <text evidence="8">The sequence shown here is derived from an EMBL/GenBank/DDBJ whole genome shotgun (WGS) entry which is preliminary data.</text>
</comment>
<dbReference type="Proteomes" id="UP000632498">
    <property type="component" value="Unassembled WGS sequence"/>
</dbReference>
<dbReference type="SMART" id="SM00422">
    <property type="entry name" value="HTH_MERR"/>
    <property type="match status" value="1"/>
</dbReference>
<dbReference type="InterPro" id="IPR015358">
    <property type="entry name" value="Tscrpt_reg_MerR_DNA-bd"/>
</dbReference>
<keyword evidence="4" id="KW-0238">DNA-binding</keyword>
<proteinExistence type="predicted"/>
<dbReference type="RefSeq" id="WP_188660203.1">
    <property type="nucleotide sequence ID" value="NZ_BMHV01000001.1"/>
</dbReference>
<gene>
    <name evidence="8" type="ORF">GCM10011332_02120</name>
</gene>
<evidence type="ECO:0000256" key="3">
    <source>
        <dbReference type="ARBA" id="ARBA00023015"/>
    </source>
</evidence>
<dbReference type="GO" id="GO:0045893">
    <property type="term" value="P:positive regulation of DNA-templated transcription"/>
    <property type="evidence" value="ECO:0007669"/>
    <property type="project" value="InterPro"/>
</dbReference>
<dbReference type="CDD" id="cd01108">
    <property type="entry name" value="HTH_CueR"/>
    <property type="match status" value="1"/>
</dbReference>
<evidence type="ECO:0000256" key="4">
    <source>
        <dbReference type="ARBA" id="ARBA00023125"/>
    </source>
</evidence>
<sequence>MNISKVSKLTGISAKTIRYYESIDLMPEPARADNGYRDYCERDVEILRFIQSARKMGFPLKDVGNLLELWQDKNRASRDVRELAKRHIDEVENRIKELEGIRDTLKNLVDCCHGDDRPDCPILNSFLKEDSCGCAETTE</sequence>
<evidence type="ECO:0000256" key="2">
    <source>
        <dbReference type="ARBA" id="ARBA00022490"/>
    </source>
</evidence>
<organism evidence="8 9">
    <name type="scientific">Terasakiella brassicae</name>
    <dbReference type="NCBI Taxonomy" id="1634917"/>
    <lineage>
        <taxon>Bacteria</taxon>
        <taxon>Pseudomonadati</taxon>
        <taxon>Pseudomonadota</taxon>
        <taxon>Alphaproteobacteria</taxon>
        <taxon>Rhodospirillales</taxon>
        <taxon>Terasakiellaceae</taxon>
        <taxon>Terasakiella</taxon>
    </lineage>
</organism>
<dbReference type="InterPro" id="IPR009061">
    <property type="entry name" value="DNA-bd_dom_put_sf"/>
</dbReference>
<accession>A0A917BS57</accession>
<dbReference type="InterPro" id="IPR000551">
    <property type="entry name" value="MerR-type_HTH_dom"/>
</dbReference>
<evidence type="ECO:0000256" key="6">
    <source>
        <dbReference type="SAM" id="Coils"/>
    </source>
</evidence>
<dbReference type="Pfam" id="PF09278">
    <property type="entry name" value="MerR-DNA-bind"/>
    <property type="match status" value="1"/>
</dbReference>
<dbReference type="PANTHER" id="PTHR30204">
    <property type="entry name" value="REDOX-CYCLING DRUG-SENSING TRANSCRIPTIONAL ACTIVATOR SOXR"/>
    <property type="match status" value="1"/>
</dbReference>
<reference evidence="8" key="1">
    <citation type="journal article" date="2014" name="Int. J. Syst. Evol. Microbiol.">
        <title>Complete genome sequence of Corynebacterium casei LMG S-19264T (=DSM 44701T), isolated from a smear-ripened cheese.</title>
        <authorList>
            <consortium name="US DOE Joint Genome Institute (JGI-PGF)"/>
            <person name="Walter F."/>
            <person name="Albersmeier A."/>
            <person name="Kalinowski J."/>
            <person name="Ruckert C."/>
        </authorList>
    </citation>
    <scope>NUCLEOTIDE SEQUENCE</scope>
    <source>
        <strain evidence="8">CGMCC 1.15254</strain>
    </source>
</reference>
<dbReference type="Pfam" id="PF00376">
    <property type="entry name" value="MerR"/>
    <property type="match status" value="1"/>
</dbReference>
<keyword evidence="9" id="KW-1185">Reference proteome</keyword>
<dbReference type="PROSITE" id="PS00552">
    <property type="entry name" value="HTH_MERR_1"/>
    <property type="match status" value="1"/>
</dbReference>
<dbReference type="PANTHER" id="PTHR30204:SF94">
    <property type="entry name" value="HEAVY METAL-DEPENDENT TRANSCRIPTIONAL REGULATOR HI_0293-RELATED"/>
    <property type="match status" value="1"/>
</dbReference>
<feature type="domain" description="HTH merR-type" evidence="7">
    <location>
        <begin position="1"/>
        <end position="69"/>
    </location>
</feature>
<comment type="subcellular location">
    <subcellularLocation>
        <location evidence="1">Cytoplasm</location>
    </subcellularLocation>
</comment>
<evidence type="ECO:0000256" key="5">
    <source>
        <dbReference type="ARBA" id="ARBA00023163"/>
    </source>
</evidence>
<evidence type="ECO:0000313" key="9">
    <source>
        <dbReference type="Proteomes" id="UP000632498"/>
    </source>
</evidence>
<dbReference type="NCBIfam" id="TIGR02044">
    <property type="entry name" value="CueR"/>
    <property type="match status" value="1"/>
</dbReference>
<evidence type="ECO:0000259" key="7">
    <source>
        <dbReference type="PROSITE" id="PS50937"/>
    </source>
</evidence>